<proteinExistence type="predicted"/>
<comment type="caution">
    <text evidence="3">The sequence shown here is derived from an EMBL/GenBank/DDBJ whole genome shotgun (WGS) entry which is preliminary data.</text>
</comment>
<gene>
    <name evidence="3" type="ORF">BN12_910011</name>
</gene>
<dbReference type="EMBL" id="CAJB01000427">
    <property type="protein sequence ID" value="CCH80404.1"/>
    <property type="molecule type" value="Genomic_DNA"/>
</dbReference>
<dbReference type="AlphaFoldDB" id="A0A077M8N2"/>
<dbReference type="Pfam" id="PF02636">
    <property type="entry name" value="Methyltransf_28"/>
    <property type="match status" value="1"/>
</dbReference>
<evidence type="ECO:0008006" key="5">
    <source>
        <dbReference type="Google" id="ProtNLM"/>
    </source>
</evidence>
<evidence type="ECO:0000313" key="4">
    <source>
        <dbReference type="Proteomes" id="UP000035721"/>
    </source>
</evidence>
<dbReference type="Proteomes" id="UP000035721">
    <property type="component" value="Unassembled WGS sequence"/>
</dbReference>
<dbReference type="InterPro" id="IPR038375">
    <property type="entry name" value="NDUFAF7_sf"/>
</dbReference>
<dbReference type="InterPro" id="IPR003788">
    <property type="entry name" value="NDUFAF7"/>
</dbReference>
<keyword evidence="1" id="KW-0489">Methyltransferase</keyword>
<keyword evidence="4" id="KW-1185">Reference proteome</keyword>
<keyword evidence="2" id="KW-0808">Transferase</keyword>
<evidence type="ECO:0000256" key="2">
    <source>
        <dbReference type="ARBA" id="ARBA00022679"/>
    </source>
</evidence>
<name>A0A077M8N2_9MICO</name>
<dbReference type="GO" id="GO:0008168">
    <property type="term" value="F:methyltransferase activity"/>
    <property type="evidence" value="ECO:0007669"/>
    <property type="project" value="UniProtKB-KW"/>
</dbReference>
<dbReference type="SUPFAM" id="SSF53335">
    <property type="entry name" value="S-adenosyl-L-methionine-dependent methyltransferases"/>
    <property type="match status" value="1"/>
</dbReference>
<protein>
    <recommendedName>
        <fullName evidence="5">SAM-dependent MidA family methyltransferase</fullName>
    </recommendedName>
</protein>
<evidence type="ECO:0000256" key="1">
    <source>
        <dbReference type="ARBA" id="ARBA00022603"/>
    </source>
</evidence>
<reference evidence="3 4" key="1">
    <citation type="journal article" date="2013" name="ISME J.">
        <title>A metabolic model for members of the genus Tetrasphaera involved in enhanced biological phosphorus removal.</title>
        <authorList>
            <person name="Kristiansen R."/>
            <person name="Nguyen H.T.T."/>
            <person name="Saunders A.M."/>
            <person name="Nielsen J.L."/>
            <person name="Wimmer R."/>
            <person name="Le V.Q."/>
            <person name="McIlroy S.J."/>
            <person name="Petrovski S."/>
            <person name="Seviour R.J."/>
            <person name="Calteau A."/>
            <person name="Nielsen K.L."/>
            <person name="Nielsen P.H."/>
        </authorList>
    </citation>
    <scope>NUCLEOTIDE SEQUENCE [LARGE SCALE GENOMIC DNA]</scope>
    <source>
        <strain evidence="3 4">T1-X7</strain>
    </source>
</reference>
<dbReference type="GO" id="GO:0032259">
    <property type="term" value="P:methylation"/>
    <property type="evidence" value="ECO:0007669"/>
    <property type="project" value="UniProtKB-KW"/>
</dbReference>
<dbReference type="STRING" id="1194083.BN12_910011"/>
<evidence type="ECO:0000313" key="3">
    <source>
        <dbReference type="EMBL" id="CCH80404.1"/>
    </source>
</evidence>
<dbReference type="InterPro" id="IPR029063">
    <property type="entry name" value="SAM-dependent_MTases_sf"/>
</dbReference>
<dbReference type="Gene3D" id="3.40.50.12710">
    <property type="match status" value="1"/>
</dbReference>
<organism evidence="3 4">
    <name type="scientific">Nostocoides japonicum T1-X7</name>
    <dbReference type="NCBI Taxonomy" id="1194083"/>
    <lineage>
        <taxon>Bacteria</taxon>
        <taxon>Bacillati</taxon>
        <taxon>Actinomycetota</taxon>
        <taxon>Actinomycetes</taxon>
        <taxon>Micrococcales</taxon>
        <taxon>Intrasporangiaceae</taxon>
        <taxon>Nostocoides</taxon>
    </lineage>
</organism>
<sequence>MTGPVPWETAWQDALYGADGFYRGSAGPAGHFTTASHGPLGAVLAEALLTLAERHGLTRVVDVGAGRGELLSAMARAETDGRALLGVDVVERPVGLDVRIDWLEAPGGAALPDALRDLDGTLVVANEWLDVVPCPIAEVGDDGTLRTVLVDPATGEERLADPLGDADATWAATWWPPPDGGRRPGDRIEVGRTRDVAWADLLARLGSGIAVAIDYGHRRADRPRDGTLMAYRTGTPLPAGEALADADRNRRSTDLTAHVAVDSLAHDRLVRQRDALDELGVTGGHPPRALAGTEPRAYLDALQRASAIGELRRAGGLGDFWWVVVERFG</sequence>
<accession>A0A077M8N2</accession>